<dbReference type="AlphaFoldDB" id="A0A450Z303"/>
<organism evidence="1">
    <name type="scientific">Candidatus Kentrum sp. TC</name>
    <dbReference type="NCBI Taxonomy" id="2126339"/>
    <lineage>
        <taxon>Bacteria</taxon>
        <taxon>Pseudomonadati</taxon>
        <taxon>Pseudomonadota</taxon>
        <taxon>Gammaproteobacteria</taxon>
        <taxon>Candidatus Kentrum</taxon>
    </lineage>
</organism>
<gene>
    <name evidence="1" type="ORF">BECKTC1821E_GA0114239_11048</name>
</gene>
<sequence>MQSPLAPVIINQLKTMNKAKRKLFQIINEQVNQAA</sequence>
<dbReference type="EMBL" id="CAADFT010000104">
    <property type="protein sequence ID" value="VFK48164.1"/>
    <property type="molecule type" value="Genomic_DNA"/>
</dbReference>
<protein>
    <submittedName>
        <fullName evidence="1">Uncharacterized protein</fullName>
    </submittedName>
</protein>
<proteinExistence type="predicted"/>
<reference evidence="1" key="1">
    <citation type="submission" date="2019-02" db="EMBL/GenBank/DDBJ databases">
        <authorList>
            <person name="Gruber-Vodicka R. H."/>
            <person name="Seah K. B. B."/>
        </authorList>
    </citation>
    <scope>NUCLEOTIDE SEQUENCE</scope>
    <source>
        <strain evidence="1">BECK_BZ125</strain>
    </source>
</reference>
<accession>A0A450Z303</accession>
<name>A0A450Z303_9GAMM</name>
<evidence type="ECO:0000313" key="1">
    <source>
        <dbReference type="EMBL" id="VFK48164.1"/>
    </source>
</evidence>